<evidence type="ECO:0000313" key="4">
    <source>
        <dbReference type="Proteomes" id="UP000198341"/>
    </source>
</evidence>
<dbReference type="EMBL" id="FO082268">
    <property type="protein sequence ID" value="CCO18439.1"/>
    <property type="molecule type" value="Genomic_DNA"/>
</dbReference>
<evidence type="ECO:0000256" key="1">
    <source>
        <dbReference type="SAM" id="MobiDB-lite"/>
    </source>
</evidence>
<organism evidence="3 4">
    <name type="scientific">Bathycoccus prasinos</name>
    <dbReference type="NCBI Taxonomy" id="41875"/>
    <lineage>
        <taxon>Eukaryota</taxon>
        <taxon>Viridiplantae</taxon>
        <taxon>Chlorophyta</taxon>
        <taxon>Mamiellophyceae</taxon>
        <taxon>Mamiellales</taxon>
        <taxon>Bathycoccaceae</taxon>
        <taxon>Bathycoccus</taxon>
    </lineage>
</organism>
<accession>K8EKF0</accession>
<dbReference type="AlphaFoldDB" id="K8EKF0"/>
<protein>
    <recommendedName>
        <fullName evidence="5">Transmembrane protein</fullName>
    </recommendedName>
</protein>
<name>K8EKF0_9CHLO</name>
<dbReference type="GeneID" id="19012849"/>
<keyword evidence="4" id="KW-1185">Reference proteome</keyword>
<feature type="compositionally biased region" description="Low complexity" evidence="1">
    <location>
        <begin position="72"/>
        <end position="83"/>
    </location>
</feature>
<proteinExistence type="predicted"/>
<feature type="transmembrane region" description="Helical" evidence="2">
    <location>
        <begin position="174"/>
        <end position="195"/>
    </location>
</feature>
<gene>
    <name evidence="3" type="ordered locus">Bathy11g01690</name>
</gene>
<reference evidence="3 4" key="1">
    <citation type="submission" date="2011-10" db="EMBL/GenBank/DDBJ databases">
        <authorList>
            <person name="Genoscope - CEA"/>
        </authorList>
    </citation>
    <scope>NUCLEOTIDE SEQUENCE [LARGE SCALE GENOMIC DNA]</scope>
    <source>
        <strain evidence="3 4">RCC 1105</strain>
    </source>
</reference>
<dbReference type="RefSeq" id="XP_007510094.1">
    <property type="nucleotide sequence ID" value="XM_007510032.1"/>
</dbReference>
<sequence>MSNIEDFDDYDKSAYYSYEEENDNNNNAEREEDLGGGEGEVEVEAMEEEEEEESPSSSVLGGATARSGEMDVSPSLLSRSRSVAENDDDDGYVTLRDGSRKQTTFWYKAAKKIGKNEHVRRFGQQSAKFGMRVARSKPVQSTGRGFMNSHRKAKDTLKRTKLMRDASDRQVNQAMLGIMVVILACWMLFGMFVVVPARERRQREWAEKVES</sequence>
<dbReference type="KEGG" id="bpg:Bathy11g01690"/>
<keyword evidence="2" id="KW-0472">Membrane</keyword>
<feature type="compositionally biased region" description="Acidic residues" evidence="1">
    <location>
        <begin position="30"/>
        <end position="54"/>
    </location>
</feature>
<keyword evidence="2" id="KW-1133">Transmembrane helix</keyword>
<evidence type="ECO:0000313" key="3">
    <source>
        <dbReference type="EMBL" id="CCO18439.1"/>
    </source>
</evidence>
<dbReference type="Proteomes" id="UP000198341">
    <property type="component" value="Chromosome 11"/>
</dbReference>
<evidence type="ECO:0000256" key="2">
    <source>
        <dbReference type="SAM" id="Phobius"/>
    </source>
</evidence>
<keyword evidence="2" id="KW-0812">Transmembrane</keyword>
<evidence type="ECO:0008006" key="5">
    <source>
        <dbReference type="Google" id="ProtNLM"/>
    </source>
</evidence>
<feature type="region of interest" description="Disordered" evidence="1">
    <location>
        <begin position="1"/>
        <end position="95"/>
    </location>
</feature>